<evidence type="ECO:0000313" key="6">
    <source>
        <dbReference type="Proteomes" id="UP001222932"/>
    </source>
</evidence>
<organism evidence="5 6">
    <name type="scientific">Cutaneotrichosporon spelunceum</name>
    <dbReference type="NCBI Taxonomy" id="1672016"/>
    <lineage>
        <taxon>Eukaryota</taxon>
        <taxon>Fungi</taxon>
        <taxon>Dikarya</taxon>
        <taxon>Basidiomycota</taxon>
        <taxon>Agaricomycotina</taxon>
        <taxon>Tremellomycetes</taxon>
        <taxon>Trichosporonales</taxon>
        <taxon>Trichosporonaceae</taxon>
        <taxon>Cutaneotrichosporon</taxon>
    </lineage>
</organism>
<sequence length="231" mass="24513">MLVPFLSLVAALPASRPAPSPSRRSPPFQARHLLLRGCFASDSLVKTTGKAECFSPRCGAGPMPPTSEPCATLNAAGIALLKEFVGFVPSPAPDPINLPTVGYSHQCMQDHCAEVPYSFPLTEATATLLLNDDVPRYTSCLGDMLGNVRLNDNQWAALTSLMFSMGCGQAEESTAISRLNAGEDPVAVVGSEFPGWVHTGGNVFPGLVRRRDAEVALFNTPSEKEAHPSCT</sequence>
<keyword evidence="4" id="KW-0732">Signal</keyword>
<evidence type="ECO:0000256" key="1">
    <source>
        <dbReference type="ARBA" id="ARBA00022529"/>
    </source>
</evidence>
<protein>
    <recommendedName>
        <fullName evidence="7">Lysozyme</fullName>
    </recommendedName>
</protein>
<dbReference type="InterPro" id="IPR023346">
    <property type="entry name" value="Lysozyme-like_dom_sf"/>
</dbReference>
<dbReference type="AlphaFoldDB" id="A0AAD3TNS8"/>
<evidence type="ECO:0000256" key="2">
    <source>
        <dbReference type="ARBA" id="ARBA00022638"/>
    </source>
</evidence>
<comment type="caution">
    <text evidence="5">The sequence shown here is derived from an EMBL/GenBank/DDBJ whole genome shotgun (WGS) entry which is preliminary data.</text>
</comment>
<accession>A0AAD3TNS8</accession>
<keyword evidence="1" id="KW-0929">Antimicrobial</keyword>
<evidence type="ECO:0008006" key="7">
    <source>
        <dbReference type="Google" id="ProtNLM"/>
    </source>
</evidence>
<evidence type="ECO:0000256" key="3">
    <source>
        <dbReference type="ARBA" id="ARBA00023200"/>
    </source>
</evidence>
<dbReference type="Proteomes" id="UP001222932">
    <property type="component" value="Unassembled WGS sequence"/>
</dbReference>
<keyword evidence="2" id="KW-0081">Bacteriolytic enzyme</keyword>
<feature type="signal peptide" evidence="4">
    <location>
        <begin position="1"/>
        <end position="17"/>
    </location>
</feature>
<dbReference type="Gene3D" id="1.10.530.40">
    <property type="match status" value="1"/>
</dbReference>
<dbReference type="InterPro" id="IPR051018">
    <property type="entry name" value="Bacteriophage_GH24"/>
</dbReference>
<dbReference type="EMBL" id="BTCM01000001">
    <property type="protein sequence ID" value="GMK54268.1"/>
    <property type="molecule type" value="Genomic_DNA"/>
</dbReference>
<dbReference type="GO" id="GO:0031640">
    <property type="term" value="P:killing of cells of another organism"/>
    <property type="evidence" value="ECO:0007669"/>
    <property type="project" value="UniProtKB-KW"/>
</dbReference>
<keyword evidence="3" id="KW-1035">Host cytoplasm</keyword>
<dbReference type="PANTHER" id="PTHR38107:SF3">
    <property type="entry name" value="LYSOZYME RRRD-RELATED"/>
    <property type="match status" value="1"/>
</dbReference>
<dbReference type="InterPro" id="IPR023347">
    <property type="entry name" value="Lysozyme_dom_sf"/>
</dbReference>
<keyword evidence="6" id="KW-1185">Reference proteome</keyword>
<gene>
    <name evidence="5" type="ORF">CspeluHIS016_0108540</name>
</gene>
<evidence type="ECO:0000256" key="4">
    <source>
        <dbReference type="SAM" id="SignalP"/>
    </source>
</evidence>
<feature type="chain" id="PRO_5042139519" description="Lysozyme" evidence="4">
    <location>
        <begin position="18"/>
        <end position="231"/>
    </location>
</feature>
<name>A0AAD3TNS8_9TREE</name>
<reference evidence="5" key="2">
    <citation type="submission" date="2023-06" db="EMBL/GenBank/DDBJ databases">
        <authorList>
            <person name="Kobayashi Y."/>
            <person name="Kayamori A."/>
            <person name="Aoki K."/>
            <person name="Shiwa Y."/>
            <person name="Fujita N."/>
            <person name="Sugita T."/>
            <person name="Iwasaki W."/>
            <person name="Tanaka N."/>
            <person name="Takashima M."/>
        </authorList>
    </citation>
    <scope>NUCLEOTIDE SEQUENCE</scope>
    <source>
        <strain evidence="5">HIS016</strain>
    </source>
</reference>
<dbReference type="InterPro" id="IPR033907">
    <property type="entry name" value="Endolysin_autolysin"/>
</dbReference>
<dbReference type="CDD" id="cd00737">
    <property type="entry name" value="lyz_endolysin_autolysin"/>
    <property type="match status" value="1"/>
</dbReference>
<evidence type="ECO:0000313" key="5">
    <source>
        <dbReference type="EMBL" id="GMK54268.1"/>
    </source>
</evidence>
<dbReference type="GO" id="GO:0042742">
    <property type="term" value="P:defense response to bacterium"/>
    <property type="evidence" value="ECO:0007669"/>
    <property type="project" value="UniProtKB-KW"/>
</dbReference>
<dbReference type="InterPro" id="IPR002196">
    <property type="entry name" value="Glyco_hydro_24"/>
</dbReference>
<dbReference type="Pfam" id="PF00959">
    <property type="entry name" value="Phage_lysozyme"/>
    <property type="match status" value="1"/>
</dbReference>
<dbReference type="SUPFAM" id="SSF53955">
    <property type="entry name" value="Lysozyme-like"/>
    <property type="match status" value="1"/>
</dbReference>
<dbReference type="GO" id="GO:0003796">
    <property type="term" value="F:lysozyme activity"/>
    <property type="evidence" value="ECO:0007669"/>
    <property type="project" value="InterPro"/>
</dbReference>
<dbReference type="GO" id="GO:0016998">
    <property type="term" value="P:cell wall macromolecule catabolic process"/>
    <property type="evidence" value="ECO:0007669"/>
    <property type="project" value="InterPro"/>
</dbReference>
<proteinExistence type="predicted"/>
<dbReference type="PANTHER" id="PTHR38107">
    <property type="match status" value="1"/>
</dbReference>
<dbReference type="GO" id="GO:0009253">
    <property type="term" value="P:peptidoglycan catabolic process"/>
    <property type="evidence" value="ECO:0007669"/>
    <property type="project" value="InterPro"/>
</dbReference>
<reference evidence="5" key="1">
    <citation type="journal article" date="2023" name="BMC Genomics">
        <title>Chromosome-level genome assemblies of Cutaneotrichosporon spp. (Trichosporonales, Basidiomycota) reveal imbalanced evolution between nucleotide sequences and chromosome synteny.</title>
        <authorList>
            <person name="Kobayashi Y."/>
            <person name="Kayamori A."/>
            <person name="Aoki K."/>
            <person name="Shiwa Y."/>
            <person name="Matsutani M."/>
            <person name="Fujita N."/>
            <person name="Sugita T."/>
            <person name="Iwasaki W."/>
            <person name="Tanaka N."/>
            <person name="Takashima M."/>
        </authorList>
    </citation>
    <scope>NUCLEOTIDE SEQUENCE</scope>
    <source>
        <strain evidence="5">HIS016</strain>
    </source>
</reference>